<feature type="region of interest" description="Disordered" evidence="1">
    <location>
        <begin position="311"/>
        <end position="355"/>
    </location>
</feature>
<organism evidence="2 3">
    <name type="scientific">Roseicyclus mahoneyensis</name>
    <dbReference type="NCBI Taxonomy" id="164332"/>
    <lineage>
        <taxon>Bacteria</taxon>
        <taxon>Pseudomonadati</taxon>
        <taxon>Pseudomonadota</taxon>
        <taxon>Alphaproteobacteria</taxon>
        <taxon>Rhodobacterales</taxon>
        <taxon>Roseobacteraceae</taxon>
        <taxon>Roseicyclus</taxon>
    </lineage>
</organism>
<dbReference type="AlphaFoldDB" id="A0A316GJD0"/>
<feature type="compositionally biased region" description="Basic and acidic residues" evidence="1">
    <location>
        <begin position="54"/>
        <end position="64"/>
    </location>
</feature>
<evidence type="ECO:0000256" key="1">
    <source>
        <dbReference type="SAM" id="MobiDB-lite"/>
    </source>
</evidence>
<evidence type="ECO:0000313" key="3">
    <source>
        <dbReference type="Proteomes" id="UP000245708"/>
    </source>
</evidence>
<proteinExistence type="predicted"/>
<protein>
    <submittedName>
        <fullName evidence="2">Uncharacterized protein</fullName>
    </submittedName>
</protein>
<name>A0A316GJD0_9RHOB</name>
<dbReference type="RefSeq" id="WP_109667590.1">
    <property type="nucleotide sequence ID" value="NZ_QGGW01000004.1"/>
</dbReference>
<evidence type="ECO:0000313" key="2">
    <source>
        <dbReference type="EMBL" id="PWK60367.1"/>
    </source>
</evidence>
<dbReference type="OrthoDB" id="7322951at2"/>
<sequence>MPVVTVRAADSATAMDEIIRRLGPDAMILSTRARDGQVEIMASDEAAPMPARAPRPELPADPHVDASPQANVPEPEAFTVPGWAAGFAAHLAQAIGTPSGLVATPDPAAPVATVPPGPPIGIAPVAAAILAAPRVVLVGPLGAGKSALALQIAEARLAAQPDGDSAVPGFVFCGTGSQCDGAYLSQKAWLLGAEMGFAAAETLLVATPDAPQIVVVSDLHPDPVAAARALMALDGAVCLLVLPAGLTAARVAGHGARWDGIASGAVLTLAPSDTALSEDADALAQSGLTHVWTSRRGKLIDGLVPPAEAMAPAEAPWSSGRVKTTADAGRLAHPTARPEGLHPFHPHTLTNPAAG</sequence>
<reference evidence="2 3" key="1">
    <citation type="submission" date="2018-05" db="EMBL/GenBank/DDBJ databases">
        <title>Genomic Encyclopedia of Type Strains, Phase IV (KMG-IV): sequencing the most valuable type-strain genomes for metagenomic binning, comparative biology and taxonomic classification.</title>
        <authorList>
            <person name="Goeker M."/>
        </authorList>
    </citation>
    <scope>NUCLEOTIDE SEQUENCE [LARGE SCALE GENOMIC DNA]</scope>
    <source>
        <strain evidence="2 3">DSM 16097</strain>
    </source>
</reference>
<feature type="region of interest" description="Disordered" evidence="1">
    <location>
        <begin position="45"/>
        <end position="75"/>
    </location>
</feature>
<dbReference type="Proteomes" id="UP000245708">
    <property type="component" value="Unassembled WGS sequence"/>
</dbReference>
<comment type="caution">
    <text evidence="2">The sequence shown here is derived from an EMBL/GenBank/DDBJ whole genome shotgun (WGS) entry which is preliminary data.</text>
</comment>
<keyword evidence="3" id="KW-1185">Reference proteome</keyword>
<accession>A0A316GJD0</accession>
<gene>
    <name evidence="2" type="ORF">C7455_1043</name>
</gene>
<dbReference type="EMBL" id="QGGW01000004">
    <property type="protein sequence ID" value="PWK60367.1"/>
    <property type="molecule type" value="Genomic_DNA"/>
</dbReference>